<dbReference type="EMBL" id="JBHSKS010000022">
    <property type="protein sequence ID" value="MFC5193560.1"/>
    <property type="molecule type" value="Genomic_DNA"/>
</dbReference>
<accession>A0ABW0C1Q1</accession>
<dbReference type="Proteomes" id="UP001596163">
    <property type="component" value="Unassembled WGS sequence"/>
</dbReference>
<name>A0ABW0C1Q1_9BACT</name>
<comment type="caution">
    <text evidence="1">The sequence shown here is derived from an EMBL/GenBank/DDBJ whole genome shotgun (WGS) entry which is preliminary data.</text>
</comment>
<reference evidence="2" key="1">
    <citation type="journal article" date="2019" name="Int. J. Syst. Evol. Microbiol.">
        <title>The Global Catalogue of Microorganisms (GCM) 10K type strain sequencing project: providing services to taxonomists for standard genome sequencing and annotation.</title>
        <authorList>
            <consortium name="The Broad Institute Genomics Platform"/>
            <consortium name="The Broad Institute Genome Sequencing Center for Infectious Disease"/>
            <person name="Wu L."/>
            <person name="Ma J."/>
        </authorList>
    </citation>
    <scope>NUCLEOTIDE SEQUENCE [LARGE SCALE GENOMIC DNA]</scope>
    <source>
        <strain evidence="2">CGMCC 1.7030</strain>
    </source>
</reference>
<protein>
    <submittedName>
        <fullName evidence="1">Uncharacterized protein</fullName>
    </submittedName>
</protein>
<evidence type="ECO:0000313" key="1">
    <source>
        <dbReference type="EMBL" id="MFC5193560.1"/>
    </source>
</evidence>
<sequence length="63" mass="6737">MKKVFFGLAFSGSVLMFNQGAKAQASVPGEGGEKWVCCQVSKDISCTDMEGNAHYGTEKKAKC</sequence>
<organism evidence="1 2">
    <name type="scientific">Algoriphagus aquatilis</name>
    <dbReference type="NCBI Taxonomy" id="490186"/>
    <lineage>
        <taxon>Bacteria</taxon>
        <taxon>Pseudomonadati</taxon>
        <taxon>Bacteroidota</taxon>
        <taxon>Cytophagia</taxon>
        <taxon>Cytophagales</taxon>
        <taxon>Cyclobacteriaceae</taxon>
        <taxon>Algoriphagus</taxon>
    </lineage>
</organism>
<gene>
    <name evidence="1" type="ORF">ACFPIK_17435</name>
</gene>
<keyword evidence="2" id="KW-1185">Reference proteome</keyword>
<dbReference type="RefSeq" id="WP_377917615.1">
    <property type="nucleotide sequence ID" value="NZ_JBHSKS010000022.1"/>
</dbReference>
<proteinExistence type="predicted"/>
<evidence type="ECO:0000313" key="2">
    <source>
        <dbReference type="Proteomes" id="UP001596163"/>
    </source>
</evidence>